<dbReference type="InterPro" id="IPR053023">
    <property type="entry name" value="FLAP_modulator"/>
</dbReference>
<gene>
    <name evidence="1" type="ORF">CEUR00632_LOCUS6198</name>
</gene>
<reference evidence="1" key="1">
    <citation type="submission" date="2021-01" db="EMBL/GenBank/DDBJ databases">
        <authorList>
            <person name="Corre E."/>
            <person name="Pelletier E."/>
            <person name="Niang G."/>
            <person name="Scheremetjew M."/>
            <person name="Finn R."/>
            <person name="Kale V."/>
            <person name="Holt S."/>
            <person name="Cochrane G."/>
            <person name="Meng A."/>
            <person name="Brown T."/>
            <person name="Cohen L."/>
        </authorList>
    </citation>
    <scope>NUCLEOTIDE SEQUENCE</scope>
    <source>
        <strain evidence="1">CCMP219</strain>
    </source>
</reference>
<proteinExistence type="predicted"/>
<dbReference type="PANTHER" id="PTHR33975">
    <property type="entry name" value="MYELIN-ASSOCIATED OLIGODENDROCYTE BASIC PROTEIN"/>
    <property type="match status" value="1"/>
</dbReference>
<dbReference type="AlphaFoldDB" id="A0A7R9YTY1"/>
<name>A0A7R9YTY1_9CHLO</name>
<accession>A0A7R9YTY1</accession>
<dbReference type="EMBL" id="HBEC01013486">
    <property type="protein sequence ID" value="CAD8286160.1"/>
    <property type="molecule type" value="Transcribed_RNA"/>
</dbReference>
<organism evidence="1">
    <name type="scientific">Chlamydomonas euryale</name>
    <dbReference type="NCBI Taxonomy" id="1486919"/>
    <lineage>
        <taxon>Eukaryota</taxon>
        <taxon>Viridiplantae</taxon>
        <taxon>Chlorophyta</taxon>
        <taxon>core chlorophytes</taxon>
        <taxon>Chlorophyceae</taxon>
        <taxon>CS clade</taxon>
        <taxon>Chlamydomonadales</taxon>
        <taxon>Chlamydomonadaceae</taxon>
        <taxon>Chlamydomonas</taxon>
    </lineage>
</organism>
<dbReference type="PANTHER" id="PTHR33975:SF2">
    <property type="entry name" value="MYELIN-ASSOCIATED OLIGODENDROCYTE BASIC PROTEIN"/>
    <property type="match status" value="1"/>
</dbReference>
<evidence type="ECO:0000313" key="1">
    <source>
        <dbReference type="EMBL" id="CAD8286160.1"/>
    </source>
</evidence>
<protein>
    <submittedName>
        <fullName evidence="1">Uncharacterized protein</fullName>
    </submittedName>
</protein>
<dbReference type="Pfam" id="PF07466">
    <property type="entry name" value="DUF1517"/>
    <property type="match status" value="1"/>
</dbReference>
<dbReference type="InterPro" id="IPR010903">
    <property type="entry name" value="DUF1517"/>
</dbReference>
<sequence>MAGTRRASTLCRVSGRRESVNLFGMFGGGGGDDEEYYDEEFTVMKLHVGVFGDVPMWQKRLDNAATKFDTNNPDELHQIYKDALMLVLRNMSYVGYASSAGKVFDNLEDAEKKFNSVLLEERLKFEEETLVSVDGRKKESALSSRKADDVGLDRWLCMSMLMCLEGRVKLPKVTSQLELKKVLTELGGMTAEDVIAFELLWTPQASDDSYSKDELLTDYPDMVTLT</sequence>